<proteinExistence type="inferred from homology"/>
<dbReference type="InterPro" id="IPR058922">
    <property type="entry name" value="WHD_DRP"/>
</dbReference>
<dbReference type="InterPro" id="IPR057135">
    <property type="entry name" value="At4g27190-like_LRR"/>
</dbReference>
<dbReference type="PRINTS" id="PR00364">
    <property type="entry name" value="DISEASERSIST"/>
</dbReference>
<keyword evidence="2" id="KW-0433">Leucine-rich repeat</keyword>
<dbReference type="GO" id="GO:0003677">
    <property type="term" value="F:DNA binding"/>
    <property type="evidence" value="ECO:0007669"/>
    <property type="project" value="InterPro"/>
</dbReference>
<dbReference type="GO" id="GO:0005524">
    <property type="term" value="F:ATP binding"/>
    <property type="evidence" value="ECO:0007669"/>
    <property type="project" value="UniProtKB-KW"/>
</dbReference>
<evidence type="ECO:0000313" key="13">
    <source>
        <dbReference type="Proteomes" id="UP000197138"/>
    </source>
</evidence>
<evidence type="ECO:0000256" key="10">
    <source>
        <dbReference type="PROSITE-ProRule" id="PRU00027"/>
    </source>
</evidence>
<evidence type="ECO:0000256" key="9">
    <source>
        <dbReference type="ARBA" id="ARBA00022840"/>
    </source>
</evidence>
<keyword evidence="9" id="KW-0067">ATP-binding</keyword>
<evidence type="ECO:0000256" key="3">
    <source>
        <dbReference type="ARBA" id="ARBA00022723"/>
    </source>
</evidence>
<evidence type="ECO:0000256" key="8">
    <source>
        <dbReference type="ARBA" id="ARBA00022833"/>
    </source>
</evidence>
<evidence type="ECO:0000256" key="2">
    <source>
        <dbReference type="ARBA" id="ARBA00022614"/>
    </source>
</evidence>
<dbReference type="Gene3D" id="1.10.8.430">
    <property type="entry name" value="Helical domain of apoptotic protease-activating factors"/>
    <property type="match status" value="1"/>
</dbReference>
<dbReference type="Gene3D" id="3.40.50.300">
    <property type="entry name" value="P-loop containing nucleotide triphosphate hydrolases"/>
    <property type="match status" value="1"/>
</dbReference>
<dbReference type="GO" id="GO:0043531">
    <property type="term" value="F:ADP binding"/>
    <property type="evidence" value="ECO:0007669"/>
    <property type="project" value="InterPro"/>
</dbReference>
<dbReference type="Proteomes" id="UP000197138">
    <property type="component" value="Unassembled WGS sequence"/>
</dbReference>
<dbReference type="Pfam" id="PF23559">
    <property type="entry name" value="WHD_DRP"/>
    <property type="match status" value="1"/>
</dbReference>
<comment type="caution">
    <text evidence="12">The sequence shown here is derived from an EMBL/GenBank/DDBJ whole genome shotgun (WGS) entry which is preliminary data.</text>
</comment>
<sequence length="1544" mass="173277">MGKPKHSCWDYVTSIPNPGNPHKRRWQCNYCNKDYAGGASRIKVHLGLATGQGIEVCQKVKEGQMSQVPENGTSSATENAEAAGFSSSGFIFNQDSQSTPLQASPSGIQGPVMSIEAEMDLPVYSPESDPSIWDLSTLEATMKEFAAAIDSQLHVDPANTVLQQNNGQYVPSSFQVSPGQALEQQDMSASATICELGVNIDGENSRVQSGLLPNSLDLPEECHHTDAMQVDQNPRSERDQGMCAVFPQPSTELPHDRGDSGGDAILVTELVGQEFKRRVNEIWDYVRKDDVLRIGIYGMGGVGKTTIVKHLYNKVCANADFCNVLWVTVSKDCSIHELQNKIAKAINVPDLFKDADKVMRPTLLYKHLSKQKKSLIILDDLWQHLELKDVGIPVMKDGIQLVLTTRDCRVCEKMLCQRIIGIKPLSNEESWTLFVRKFGADLSPSWEPTAKSIAEECKGLPLAIVVMAASMRGVHSDHGWEDTLETLKHPGALQEDMQTSVFPILRYSYDCLDAEKQQCLLQCALYPEDWKVRREELIELCIDEGVIRGDSRWKMHNKGHRLLDELEKACLLEYVPIHVGGYETKAVRMHDVIRDMALYIMNANSPCMVKSGLHLDDMPGEDEWMPNLQRVSLIKSQIRVVSSMSPNCPQLTTLLLRAGWGSGDLPECFFEWLPGLKVIDLSNTGIRKVPESITNLEKLNALILKRCYQLYVIPSLAKLTSLKKLDLQSCHSLKEAPDGLGMLVNLTYLDFSDTSIEKISDGVIGKLQKLQYLATNYIEVKGEEIAKLKKLESLYCRFQNVNELSEHIQHATMIKSYVLSIGFHGYDDQGSLPDPFDDEDDEFGNPFSMWGKKSIFLGDIGQYSMGETFHLPRDVKTLTVEHYNGTWSDICRLEDLRVFKIFDCREVSALPFPSQQGDHCPNLKELRISRCPKLKHLLVPRHSCNLYFKKLEKLVIEDCGELESIIDEEESLELPFLSQHGDHFPNFNELYISHCPKLKHLLVVSGRSRSSTLYLKKLEKLKICGCEQLESIIGGATDEEESLTSSTSPLPPDAFSQLQSIKIESCPKMKNVVGPELLPLLHNLQRIRVNEASNMEEIIAVPSLSPPPPPGGHCPNLEELHISTCPKLNHLLVPRHSCHLYLKKLEKLEIWDCEELESIIGAATDEEESLTSSTSPLPPDAFSQLQSIQISYCPKMKNVVGPELLPLLHNLQRIHVHGASNMKEIIAVPSPTSIPAAMFPLQLPLLTSISVSGCLERKRVLTLELFMFLPNLQTIIVRDCKEMKEVIGGQELDHGATSSLFLSPIPAASPGNQLSTRKLALNLSDLMASLSPPPIPATTSTLFLPLLTKIYVKQCQQMKRVLTLELFMLLPNLQTIRVHNCKEMKEVIGSQELDPGSPSSLFLSPIPAASPDDQLSSRKLTLELDDLEELESICRWTGLRDLIHVIEISRCPKLKRIEMLDDASPPPSLKEIVLIDEVDGNRERQWWESLEWVHPEAKTTLEPCVLFESRLEYLVRQQEEMARRYYFSIADQMFPPFSHRGTDE</sequence>
<dbReference type="Pfam" id="PF23247">
    <property type="entry name" value="LRR_RPS2"/>
    <property type="match status" value="3"/>
</dbReference>
<keyword evidence="3" id="KW-0479">Metal-binding</keyword>
<keyword evidence="5" id="KW-0547">Nucleotide-binding</keyword>
<dbReference type="SUPFAM" id="SSF52540">
    <property type="entry name" value="P-loop containing nucleoside triphosphate hydrolases"/>
    <property type="match status" value="1"/>
</dbReference>
<dbReference type="PANTHER" id="PTHR33463">
    <property type="entry name" value="NB-ARC DOMAIN-CONTAINING PROTEIN-RELATED"/>
    <property type="match status" value="1"/>
</dbReference>
<evidence type="ECO:0000256" key="1">
    <source>
        <dbReference type="ARBA" id="ARBA00008894"/>
    </source>
</evidence>
<dbReference type="SUPFAM" id="SSF52047">
    <property type="entry name" value="RNI-like"/>
    <property type="match status" value="1"/>
</dbReference>
<dbReference type="Pfam" id="PF00931">
    <property type="entry name" value="NB-ARC"/>
    <property type="match status" value="1"/>
</dbReference>
<dbReference type="FunFam" id="3.40.50.300:FF:001091">
    <property type="entry name" value="Probable disease resistance protein At1g61300"/>
    <property type="match status" value="1"/>
</dbReference>
<evidence type="ECO:0000256" key="7">
    <source>
        <dbReference type="ARBA" id="ARBA00022821"/>
    </source>
</evidence>
<dbReference type="PANTHER" id="PTHR33463:SF187">
    <property type="entry name" value="AND NB-ARC DOMAIN DISEASE RESISTANCE PROTEIN, PUTATIVE-RELATED"/>
    <property type="match status" value="1"/>
</dbReference>
<dbReference type="InterPro" id="IPR042197">
    <property type="entry name" value="Apaf_helical"/>
</dbReference>
<gene>
    <name evidence="12" type="ORF">CDL15_Pgr013809</name>
</gene>
<accession>A0A218W3B5</accession>
<dbReference type="InterPro" id="IPR036388">
    <property type="entry name" value="WH-like_DNA-bd_sf"/>
</dbReference>
<feature type="domain" description="BED-type" evidence="11">
    <location>
        <begin position="3"/>
        <end position="64"/>
    </location>
</feature>
<dbReference type="GO" id="GO:0008270">
    <property type="term" value="F:zinc ion binding"/>
    <property type="evidence" value="ECO:0007669"/>
    <property type="project" value="UniProtKB-KW"/>
</dbReference>
<keyword evidence="4" id="KW-0677">Repeat</keyword>
<evidence type="ECO:0000259" key="11">
    <source>
        <dbReference type="PROSITE" id="PS50808"/>
    </source>
</evidence>
<dbReference type="InterPro" id="IPR002182">
    <property type="entry name" value="NB-ARC"/>
</dbReference>
<dbReference type="Gene3D" id="3.80.10.10">
    <property type="entry name" value="Ribonuclease Inhibitor"/>
    <property type="match status" value="2"/>
</dbReference>
<comment type="similarity">
    <text evidence="1">Belongs to the disease resistance NB-LRR family.</text>
</comment>
<dbReference type="SUPFAM" id="SSF52058">
    <property type="entry name" value="L domain-like"/>
    <property type="match status" value="1"/>
</dbReference>
<dbReference type="InterPro" id="IPR003656">
    <property type="entry name" value="Znf_BED"/>
</dbReference>
<evidence type="ECO:0000256" key="4">
    <source>
        <dbReference type="ARBA" id="ARBA00022737"/>
    </source>
</evidence>
<evidence type="ECO:0000256" key="5">
    <source>
        <dbReference type="ARBA" id="ARBA00022741"/>
    </source>
</evidence>
<dbReference type="Gene3D" id="1.10.10.10">
    <property type="entry name" value="Winged helix-like DNA-binding domain superfamily/Winged helix DNA-binding domain"/>
    <property type="match status" value="1"/>
</dbReference>
<dbReference type="InterPro" id="IPR027417">
    <property type="entry name" value="P-loop_NTPase"/>
</dbReference>
<keyword evidence="6 10" id="KW-0863">Zinc-finger</keyword>
<dbReference type="EMBL" id="MTKT01005554">
    <property type="protein sequence ID" value="OWM66592.1"/>
    <property type="molecule type" value="Genomic_DNA"/>
</dbReference>
<reference evidence="13" key="1">
    <citation type="journal article" date="2017" name="Plant J.">
        <title>The pomegranate (Punica granatum L.) genome and the genomics of punicalagin biosynthesis.</title>
        <authorList>
            <person name="Qin G."/>
            <person name="Xu C."/>
            <person name="Ming R."/>
            <person name="Tang H."/>
            <person name="Guyot R."/>
            <person name="Kramer E.M."/>
            <person name="Hu Y."/>
            <person name="Yi X."/>
            <person name="Qi Y."/>
            <person name="Xu X."/>
            <person name="Gao Z."/>
            <person name="Pan H."/>
            <person name="Jian J."/>
            <person name="Tian Y."/>
            <person name="Yue Z."/>
            <person name="Xu Y."/>
        </authorList>
    </citation>
    <scope>NUCLEOTIDE SEQUENCE [LARGE SCALE GENOMIC DNA]</scope>
    <source>
        <strain evidence="13">cv. Dabenzi</strain>
    </source>
</reference>
<keyword evidence="7" id="KW-0611">Plant defense</keyword>
<dbReference type="InterPro" id="IPR032675">
    <property type="entry name" value="LRR_dom_sf"/>
</dbReference>
<dbReference type="InterPro" id="IPR050905">
    <property type="entry name" value="Plant_NBS-LRR"/>
</dbReference>
<keyword evidence="8" id="KW-0862">Zinc</keyword>
<name>A0A218W3B5_PUNGR</name>
<dbReference type="GO" id="GO:0006952">
    <property type="term" value="P:defense response"/>
    <property type="evidence" value="ECO:0007669"/>
    <property type="project" value="UniProtKB-KW"/>
</dbReference>
<protein>
    <recommendedName>
        <fullName evidence="11">BED-type domain-containing protein</fullName>
    </recommendedName>
</protein>
<evidence type="ECO:0000256" key="6">
    <source>
        <dbReference type="ARBA" id="ARBA00022771"/>
    </source>
</evidence>
<dbReference type="FunFam" id="1.10.10.10:FF:000322">
    <property type="entry name" value="Probable disease resistance protein At1g63360"/>
    <property type="match status" value="1"/>
</dbReference>
<dbReference type="PROSITE" id="PS50808">
    <property type="entry name" value="ZF_BED"/>
    <property type="match status" value="1"/>
</dbReference>
<organism evidence="12 13">
    <name type="scientific">Punica granatum</name>
    <name type="common">Pomegranate</name>
    <dbReference type="NCBI Taxonomy" id="22663"/>
    <lineage>
        <taxon>Eukaryota</taxon>
        <taxon>Viridiplantae</taxon>
        <taxon>Streptophyta</taxon>
        <taxon>Embryophyta</taxon>
        <taxon>Tracheophyta</taxon>
        <taxon>Spermatophyta</taxon>
        <taxon>Magnoliopsida</taxon>
        <taxon>eudicotyledons</taxon>
        <taxon>Gunneridae</taxon>
        <taxon>Pentapetalae</taxon>
        <taxon>rosids</taxon>
        <taxon>malvids</taxon>
        <taxon>Myrtales</taxon>
        <taxon>Lythraceae</taxon>
        <taxon>Punica</taxon>
    </lineage>
</organism>
<evidence type="ECO:0000313" key="12">
    <source>
        <dbReference type="EMBL" id="OWM66592.1"/>
    </source>
</evidence>